<feature type="region of interest" description="Disordered" evidence="1">
    <location>
        <begin position="111"/>
        <end position="141"/>
    </location>
</feature>
<dbReference type="AlphaFoldDB" id="A0A5C3PWN8"/>
<dbReference type="InParanoid" id="A0A5C3PWN8"/>
<proteinExistence type="predicted"/>
<gene>
    <name evidence="2" type="ORF">K466DRAFT_477823</name>
</gene>
<protein>
    <submittedName>
        <fullName evidence="2">Uncharacterized protein</fullName>
    </submittedName>
</protein>
<sequence>MSASLSSSSTRLCFRAVPPRKLPASRRVRARPLSSQAAPPTPSRHAQFYTDYVAGMIPVALLGSAVYIVRRLPSPSLTHGLRTWQQYLAQERFLEEAHAHVQQLEAEVIALREQQKTSEPSSSASSTPPSETKKRSGWWPW</sequence>
<evidence type="ECO:0000313" key="2">
    <source>
        <dbReference type="EMBL" id="TFK93891.1"/>
    </source>
</evidence>
<evidence type="ECO:0000256" key="1">
    <source>
        <dbReference type="SAM" id="MobiDB-lite"/>
    </source>
</evidence>
<organism evidence="2 3">
    <name type="scientific">Polyporus arcularius HHB13444</name>
    <dbReference type="NCBI Taxonomy" id="1314778"/>
    <lineage>
        <taxon>Eukaryota</taxon>
        <taxon>Fungi</taxon>
        <taxon>Dikarya</taxon>
        <taxon>Basidiomycota</taxon>
        <taxon>Agaricomycotina</taxon>
        <taxon>Agaricomycetes</taxon>
        <taxon>Polyporales</taxon>
        <taxon>Polyporaceae</taxon>
        <taxon>Polyporus</taxon>
    </lineage>
</organism>
<accession>A0A5C3PWN8</accession>
<dbReference type="Proteomes" id="UP000308197">
    <property type="component" value="Unassembled WGS sequence"/>
</dbReference>
<feature type="compositionally biased region" description="Low complexity" evidence="1">
    <location>
        <begin position="117"/>
        <end position="130"/>
    </location>
</feature>
<dbReference type="EMBL" id="ML210975">
    <property type="protein sequence ID" value="TFK93891.1"/>
    <property type="molecule type" value="Genomic_DNA"/>
</dbReference>
<keyword evidence="3" id="KW-1185">Reference proteome</keyword>
<reference evidence="2 3" key="1">
    <citation type="journal article" date="2019" name="Nat. Ecol. Evol.">
        <title>Megaphylogeny resolves global patterns of mushroom evolution.</title>
        <authorList>
            <person name="Varga T."/>
            <person name="Krizsan K."/>
            <person name="Foldi C."/>
            <person name="Dima B."/>
            <person name="Sanchez-Garcia M."/>
            <person name="Sanchez-Ramirez S."/>
            <person name="Szollosi G.J."/>
            <person name="Szarkandi J.G."/>
            <person name="Papp V."/>
            <person name="Albert L."/>
            <person name="Andreopoulos W."/>
            <person name="Angelini C."/>
            <person name="Antonin V."/>
            <person name="Barry K.W."/>
            <person name="Bougher N.L."/>
            <person name="Buchanan P."/>
            <person name="Buyck B."/>
            <person name="Bense V."/>
            <person name="Catcheside P."/>
            <person name="Chovatia M."/>
            <person name="Cooper J."/>
            <person name="Damon W."/>
            <person name="Desjardin D."/>
            <person name="Finy P."/>
            <person name="Geml J."/>
            <person name="Haridas S."/>
            <person name="Hughes K."/>
            <person name="Justo A."/>
            <person name="Karasinski D."/>
            <person name="Kautmanova I."/>
            <person name="Kiss B."/>
            <person name="Kocsube S."/>
            <person name="Kotiranta H."/>
            <person name="LaButti K.M."/>
            <person name="Lechner B.E."/>
            <person name="Liimatainen K."/>
            <person name="Lipzen A."/>
            <person name="Lukacs Z."/>
            <person name="Mihaltcheva S."/>
            <person name="Morgado L.N."/>
            <person name="Niskanen T."/>
            <person name="Noordeloos M.E."/>
            <person name="Ohm R.A."/>
            <person name="Ortiz-Santana B."/>
            <person name="Ovrebo C."/>
            <person name="Racz N."/>
            <person name="Riley R."/>
            <person name="Savchenko A."/>
            <person name="Shiryaev A."/>
            <person name="Soop K."/>
            <person name="Spirin V."/>
            <person name="Szebenyi C."/>
            <person name="Tomsovsky M."/>
            <person name="Tulloss R.E."/>
            <person name="Uehling J."/>
            <person name="Grigoriev I.V."/>
            <person name="Vagvolgyi C."/>
            <person name="Papp T."/>
            <person name="Martin F.M."/>
            <person name="Miettinen O."/>
            <person name="Hibbett D.S."/>
            <person name="Nagy L.G."/>
        </authorList>
    </citation>
    <scope>NUCLEOTIDE SEQUENCE [LARGE SCALE GENOMIC DNA]</scope>
    <source>
        <strain evidence="2 3">HHB13444</strain>
    </source>
</reference>
<name>A0A5C3PWN8_9APHY</name>
<evidence type="ECO:0000313" key="3">
    <source>
        <dbReference type="Proteomes" id="UP000308197"/>
    </source>
</evidence>
<feature type="region of interest" description="Disordered" evidence="1">
    <location>
        <begin position="25"/>
        <end position="44"/>
    </location>
</feature>